<sequence>MVGPIPGEGGDLRFPPPPAGGGSCQGPSPDAPGSSMERRPHAPRRLPGQDSH</sequence>
<protein>
    <submittedName>
        <fullName evidence="2">Uncharacterized protein</fullName>
    </submittedName>
</protein>
<accession>A0AA35LEW8</accession>
<evidence type="ECO:0000313" key="2">
    <source>
        <dbReference type="EMBL" id="CAI5794548.1"/>
    </source>
</evidence>
<feature type="region of interest" description="Disordered" evidence="1">
    <location>
        <begin position="1"/>
        <end position="52"/>
    </location>
</feature>
<dbReference type="Proteomes" id="UP001178461">
    <property type="component" value="Chromosome Z"/>
</dbReference>
<keyword evidence="3" id="KW-1185">Reference proteome</keyword>
<gene>
    <name evidence="2" type="ORF">PODLI_1B029743</name>
</gene>
<dbReference type="EMBL" id="OX395140">
    <property type="protein sequence ID" value="CAI5794548.1"/>
    <property type="molecule type" value="Genomic_DNA"/>
</dbReference>
<evidence type="ECO:0000313" key="3">
    <source>
        <dbReference type="Proteomes" id="UP001178461"/>
    </source>
</evidence>
<reference evidence="2" key="1">
    <citation type="submission" date="2022-12" db="EMBL/GenBank/DDBJ databases">
        <authorList>
            <person name="Alioto T."/>
            <person name="Alioto T."/>
            <person name="Gomez Garrido J."/>
        </authorList>
    </citation>
    <scope>NUCLEOTIDE SEQUENCE</scope>
</reference>
<dbReference type="AlphaFoldDB" id="A0AA35LEW8"/>
<organism evidence="2 3">
    <name type="scientific">Podarcis lilfordi</name>
    <name type="common">Lilford's wall lizard</name>
    <dbReference type="NCBI Taxonomy" id="74358"/>
    <lineage>
        <taxon>Eukaryota</taxon>
        <taxon>Metazoa</taxon>
        <taxon>Chordata</taxon>
        <taxon>Craniata</taxon>
        <taxon>Vertebrata</taxon>
        <taxon>Euteleostomi</taxon>
        <taxon>Lepidosauria</taxon>
        <taxon>Squamata</taxon>
        <taxon>Bifurcata</taxon>
        <taxon>Unidentata</taxon>
        <taxon>Episquamata</taxon>
        <taxon>Laterata</taxon>
        <taxon>Lacertibaenia</taxon>
        <taxon>Lacertidae</taxon>
        <taxon>Podarcis</taxon>
    </lineage>
</organism>
<name>A0AA35LEW8_9SAUR</name>
<evidence type="ECO:0000256" key="1">
    <source>
        <dbReference type="SAM" id="MobiDB-lite"/>
    </source>
</evidence>
<proteinExistence type="predicted"/>